<evidence type="ECO:0000256" key="1">
    <source>
        <dbReference type="SAM" id="MobiDB-lite"/>
    </source>
</evidence>
<keyword evidence="2" id="KW-1133">Transmembrane helix</keyword>
<feature type="region of interest" description="Disordered" evidence="1">
    <location>
        <begin position="1"/>
        <end position="88"/>
    </location>
</feature>
<comment type="caution">
    <text evidence="3">The sequence shown here is derived from an EMBL/GenBank/DDBJ whole genome shotgun (WGS) entry which is preliminary data.</text>
</comment>
<evidence type="ECO:0000313" key="5">
    <source>
        <dbReference type="Proteomes" id="UP000236305"/>
    </source>
</evidence>
<keyword evidence="2" id="KW-0812">Transmembrane</keyword>
<keyword evidence="2" id="KW-0472">Membrane</keyword>
<reference evidence="4 6" key="2">
    <citation type="submission" date="2018-12" db="EMBL/GenBank/DDBJ databases">
        <title>Genome of Verticillium dahliae isolate Getta Getta.</title>
        <authorList>
            <person name="Gardiner D.M."/>
        </authorList>
    </citation>
    <scope>NUCLEOTIDE SEQUENCE [LARGE SCALE GENOMIC DNA]</scope>
    <source>
        <strain evidence="4 6">Getta Getta</strain>
    </source>
</reference>
<feature type="region of interest" description="Disordered" evidence="1">
    <location>
        <begin position="130"/>
        <end position="168"/>
    </location>
</feature>
<dbReference type="EMBL" id="RSDZ01000052">
    <property type="protein sequence ID" value="RXG46255.1"/>
    <property type="molecule type" value="Genomic_DNA"/>
</dbReference>
<dbReference type="EMBL" id="MPSH01000020">
    <property type="protein sequence ID" value="PNH30588.1"/>
    <property type="molecule type" value="Genomic_DNA"/>
</dbReference>
<sequence length="280" mass="28605">MTIATCTSAGVDAKTPTTPSLTGLKLDDPPKVDSDCLPEVDSREGSYPETAYSSLPEVVEFPHEPESSTLAAEKPLDGSETVPFEASSIGDRGKSWWQRCKTPLLLIVLVCAGVAIGCGIGVGLAAGNGPSASDGSDISSNPSSPAQTAPSPSLAAASSSSTAQQPSPTSSVYLASLLRGPTLLSSAGLLQDDNSTACRSAVPYAAPGRAPCDQPFELSDGLTYRWRGCGQLPTYVTWAVGADGDETRLGVCDDVPPAARWDCGGGQTLAAEWLCGPAAV</sequence>
<feature type="compositionally biased region" description="Basic and acidic residues" evidence="1">
    <location>
        <begin position="25"/>
        <end position="46"/>
    </location>
</feature>
<proteinExistence type="predicted"/>
<protein>
    <submittedName>
        <fullName evidence="3">Uncharacterized protein</fullName>
    </submittedName>
</protein>
<gene>
    <name evidence="3" type="ORF">BJF96_g6219</name>
    <name evidence="4" type="ORF">VDGE_09986</name>
</gene>
<organism evidence="3 5">
    <name type="scientific">Verticillium dahliae</name>
    <name type="common">Verticillium wilt</name>
    <dbReference type="NCBI Taxonomy" id="27337"/>
    <lineage>
        <taxon>Eukaryota</taxon>
        <taxon>Fungi</taxon>
        <taxon>Dikarya</taxon>
        <taxon>Ascomycota</taxon>
        <taxon>Pezizomycotina</taxon>
        <taxon>Sordariomycetes</taxon>
        <taxon>Hypocreomycetidae</taxon>
        <taxon>Glomerellales</taxon>
        <taxon>Plectosphaerellaceae</taxon>
        <taxon>Verticillium</taxon>
    </lineage>
</organism>
<evidence type="ECO:0000256" key="2">
    <source>
        <dbReference type="SAM" id="Phobius"/>
    </source>
</evidence>
<evidence type="ECO:0000313" key="4">
    <source>
        <dbReference type="EMBL" id="RXG46255.1"/>
    </source>
</evidence>
<dbReference type="Proteomes" id="UP000288725">
    <property type="component" value="Chromosome 4"/>
</dbReference>
<dbReference type="AlphaFoldDB" id="A0A2J8FCV7"/>
<name>A0A2J8FCV7_VERDA</name>
<reference evidence="3 5" key="1">
    <citation type="submission" date="2017-12" db="EMBL/GenBank/DDBJ databases">
        <title>Comparative genomics yields insights into virulence evolution of Verticillium dahliae.</title>
        <authorList>
            <person name="Fan R."/>
            <person name="Armitage A.D."/>
            <person name="Cascant-Lopez E."/>
            <person name="Sobczyk M."/>
            <person name="Cockerton H.M."/>
            <person name="Harrison R.J."/>
        </authorList>
    </citation>
    <scope>NUCLEOTIDE SEQUENCE [LARGE SCALE GENOMIC DNA]</scope>
    <source>
        <strain evidence="3 5">12008</strain>
    </source>
</reference>
<evidence type="ECO:0000313" key="6">
    <source>
        <dbReference type="Proteomes" id="UP000288725"/>
    </source>
</evidence>
<dbReference type="Proteomes" id="UP000236305">
    <property type="component" value="Unassembled WGS sequence"/>
</dbReference>
<feature type="transmembrane region" description="Helical" evidence="2">
    <location>
        <begin position="104"/>
        <end position="126"/>
    </location>
</feature>
<dbReference type="OrthoDB" id="5238292at2759"/>
<accession>A0A2J8FCV7</accession>
<evidence type="ECO:0000313" key="3">
    <source>
        <dbReference type="EMBL" id="PNH30588.1"/>
    </source>
</evidence>